<keyword evidence="4" id="KW-1185">Reference proteome</keyword>
<sequence>MSTSSINDPQSAQLIKQLISHKNEQQKVTVKRIVPKKQKRYIVFYEASNQYNSYSTPIPLEPSFDCRPWTQTDLQHILELWCSGYTDREFGIKLNRSPRACKWQMEIIRLHLRHLNDTIFNNKLTFTTLKKIMFWANNAVSCIVTQTEACKFDFTIEELLLILKEYEVYFIKGEQCKEFVKE</sequence>
<protein>
    <submittedName>
        <fullName evidence="2">Hypothetical_protein</fullName>
    </submittedName>
</protein>
<dbReference type="AlphaFoldDB" id="A0AA86NNT1"/>
<dbReference type="EMBL" id="CATOUU010000270">
    <property type="protein sequence ID" value="CAI9922984.1"/>
    <property type="molecule type" value="Genomic_DNA"/>
</dbReference>
<evidence type="ECO:0000313" key="3">
    <source>
        <dbReference type="EMBL" id="CAL6102497.1"/>
    </source>
</evidence>
<reference evidence="2 4" key="2">
    <citation type="submission" date="2024-07" db="EMBL/GenBank/DDBJ databases">
        <authorList>
            <person name="Akdeniz Z."/>
        </authorList>
    </citation>
    <scope>NUCLEOTIDE SEQUENCE [LARGE SCALE GENOMIC DNA]</scope>
</reference>
<evidence type="ECO:0000313" key="4">
    <source>
        <dbReference type="Proteomes" id="UP001642409"/>
    </source>
</evidence>
<accession>A0AA86NNT1</accession>
<organism evidence="1">
    <name type="scientific">Hexamita inflata</name>
    <dbReference type="NCBI Taxonomy" id="28002"/>
    <lineage>
        <taxon>Eukaryota</taxon>
        <taxon>Metamonada</taxon>
        <taxon>Diplomonadida</taxon>
        <taxon>Hexamitidae</taxon>
        <taxon>Hexamitinae</taxon>
        <taxon>Hexamita</taxon>
    </lineage>
</organism>
<dbReference type="Proteomes" id="UP001642409">
    <property type="component" value="Unassembled WGS sequence"/>
</dbReference>
<dbReference type="EMBL" id="CAXDID020000556">
    <property type="protein sequence ID" value="CAL6102497.1"/>
    <property type="molecule type" value="Genomic_DNA"/>
</dbReference>
<evidence type="ECO:0000313" key="1">
    <source>
        <dbReference type="EMBL" id="CAI9922984.1"/>
    </source>
</evidence>
<dbReference type="EMBL" id="CAXDID020000019">
    <property type="protein sequence ID" value="CAL5985423.1"/>
    <property type="molecule type" value="Genomic_DNA"/>
</dbReference>
<evidence type="ECO:0000313" key="2">
    <source>
        <dbReference type="EMBL" id="CAL5985423.1"/>
    </source>
</evidence>
<gene>
    <name evidence="1" type="ORF">HINF_LOCUS10629</name>
    <name evidence="3" type="ORF">HINF_LOCUS71694</name>
    <name evidence="2" type="ORF">HINF_LOCUS8884</name>
</gene>
<reference evidence="1" key="1">
    <citation type="submission" date="2023-06" db="EMBL/GenBank/DDBJ databases">
        <authorList>
            <person name="Kurt Z."/>
        </authorList>
    </citation>
    <scope>NUCLEOTIDE SEQUENCE</scope>
</reference>
<name>A0AA86NNT1_9EUKA</name>
<comment type="caution">
    <text evidence="1">The sequence shown here is derived from an EMBL/GenBank/DDBJ whole genome shotgun (WGS) entry which is preliminary data.</text>
</comment>
<proteinExistence type="predicted"/>